<dbReference type="InterPro" id="IPR007219">
    <property type="entry name" value="XnlR_reg_dom"/>
</dbReference>
<protein>
    <recommendedName>
        <fullName evidence="8">C2H2-type domain-containing protein</fullName>
    </recommendedName>
</protein>
<accession>A0A0F7TPV7</accession>
<dbReference type="GO" id="GO:0006351">
    <property type="term" value="P:DNA-templated transcription"/>
    <property type="evidence" value="ECO:0007669"/>
    <property type="project" value="InterPro"/>
</dbReference>
<dbReference type="CDD" id="cd12148">
    <property type="entry name" value="fungal_TF_MHR"/>
    <property type="match status" value="1"/>
</dbReference>
<dbReference type="InterPro" id="IPR051059">
    <property type="entry name" value="VerF-like"/>
</dbReference>
<dbReference type="GO" id="GO:0005634">
    <property type="term" value="C:nucleus"/>
    <property type="evidence" value="ECO:0007669"/>
    <property type="project" value="UniProtKB-SubCell"/>
</dbReference>
<evidence type="ECO:0000256" key="2">
    <source>
        <dbReference type="ARBA" id="ARBA00022723"/>
    </source>
</evidence>
<evidence type="ECO:0000256" key="4">
    <source>
        <dbReference type="ARBA" id="ARBA00022771"/>
    </source>
</evidence>
<dbReference type="EMBL" id="CDHK01000005">
    <property type="protein sequence ID" value="CEJ57891.1"/>
    <property type="molecule type" value="Genomic_DNA"/>
</dbReference>
<keyword evidence="3" id="KW-0677">Repeat</keyword>
<dbReference type="Gene3D" id="3.30.160.60">
    <property type="entry name" value="Classic Zinc Finger"/>
    <property type="match status" value="1"/>
</dbReference>
<evidence type="ECO:0000313" key="10">
    <source>
        <dbReference type="Proteomes" id="UP000042958"/>
    </source>
</evidence>
<keyword evidence="2" id="KW-0479">Metal-binding</keyword>
<dbReference type="GO" id="GO:0000981">
    <property type="term" value="F:DNA-binding transcription factor activity, RNA polymerase II-specific"/>
    <property type="evidence" value="ECO:0007669"/>
    <property type="project" value="InterPro"/>
</dbReference>
<name>A0A0F7TPV7_PENBI</name>
<evidence type="ECO:0000256" key="5">
    <source>
        <dbReference type="ARBA" id="ARBA00022833"/>
    </source>
</evidence>
<keyword evidence="6" id="KW-0539">Nucleus</keyword>
<dbReference type="InterPro" id="IPR013087">
    <property type="entry name" value="Znf_C2H2_type"/>
</dbReference>
<dbReference type="AlphaFoldDB" id="A0A0F7TPV7"/>
<evidence type="ECO:0000256" key="6">
    <source>
        <dbReference type="ARBA" id="ARBA00023242"/>
    </source>
</evidence>
<feature type="domain" description="C2H2-type" evidence="8">
    <location>
        <begin position="64"/>
        <end position="87"/>
    </location>
</feature>
<evidence type="ECO:0000259" key="8">
    <source>
        <dbReference type="PROSITE" id="PS50157"/>
    </source>
</evidence>
<dbReference type="Pfam" id="PF00096">
    <property type="entry name" value="zf-C2H2"/>
    <property type="match status" value="2"/>
</dbReference>
<evidence type="ECO:0000256" key="7">
    <source>
        <dbReference type="PROSITE-ProRule" id="PRU00042"/>
    </source>
</evidence>
<proteinExistence type="predicted"/>
<gene>
    <name evidence="9" type="ORF">PMG11_06568</name>
</gene>
<dbReference type="PANTHER" id="PTHR40626">
    <property type="entry name" value="MIP31509P"/>
    <property type="match status" value="1"/>
</dbReference>
<dbReference type="Pfam" id="PF04082">
    <property type="entry name" value="Fungal_trans"/>
    <property type="match status" value="1"/>
</dbReference>
<dbReference type="PROSITE" id="PS50157">
    <property type="entry name" value="ZINC_FINGER_C2H2_2"/>
    <property type="match status" value="2"/>
</dbReference>
<keyword evidence="4 7" id="KW-0863">Zinc-finger</keyword>
<dbReference type="GO" id="GO:0000978">
    <property type="term" value="F:RNA polymerase II cis-regulatory region sequence-specific DNA binding"/>
    <property type="evidence" value="ECO:0007669"/>
    <property type="project" value="InterPro"/>
</dbReference>
<dbReference type="PANTHER" id="PTHR40626:SF14">
    <property type="entry name" value="C2H2 TYPE ZINC FINGER DOMAIN PROTEIN (AFU_ORTHOLOGUE AFUA_1G02360)"/>
    <property type="match status" value="1"/>
</dbReference>
<dbReference type="OrthoDB" id="1405595at2759"/>
<keyword evidence="5" id="KW-0862">Zinc</keyword>
<organism evidence="9 10">
    <name type="scientific">Penicillium brasilianum</name>
    <dbReference type="NCBI Taxonomy" id="104259"/>
    <lineage>
        <taxon>Eukaryota</taxon>
        <taxon>Fungi</taxon>
        <taxon>Dikarya</taxon>
        <taxon>Ascomycota</taxon>
        <taxon>Pezizomycotina</taxon>
        <taxon>Eurotiomycetes</taxon>
        <taxon>Eurotiomycetidae</taxon>
        <taxon>Eurotiales</taxon>
        <taxon>Aspergillaceae</taxon>
        <taxon>Penicillium</taxon>
    </lineage>
</organism>
<dbReference type="STRING" id="104259.A0A0F7TPV7"/>
<sequence length="779" mass="87830">MESSPMRTRRPFSCKEPGCDRSFIRQEHLQRHRLNRKDSQLMTFMEVYAMIDSCWFIDQPAEIFSCDLCPKSFVRQDLYRRHKLRHAKGMFFRNTGGIVFSSSSAGIASSEDRAGLPQLVQRPQVRVMQTQNASGIIPDEPLDLEKEITFPTKDNELNSFWTGIDQVPSLQDGLDWFFEPMEGNSDLVNSPLPPQFEPDVSIQIQLPTLHDSDSRSRGKIADEEEVDIFVDMNAGTHQDNDWAFARSNMLDSVSQLDMQVFQSPFFEIDNLKFFLSLYFKHYHPHFPIVHQATFSVLACHPLLLIAILDLGSAMAVDEMLFHMGQQVHNILRLTILNSGIFEPPIPLWCLQALLLVQAYGKMISSRKNYEMAHIFHGTILTMMIRGSFYLAASTSHPSDPNEPPQESWRRWIGEESWRRTAFFAFVMDAQHACVFGHSPVLSVVDMRISLPCLESIWECTSAETWQGLTRPEMTASLFLPTLKSLLRENVVPPHCSEYARFVLLHGLMSLQTHLQAGSRLTLGIEVGRLHAYGRADNSSHQPDCPGSSSTSTPIWANTIEAALDTWSTSLFSLEPSLCLEAARPLHRVAQITLHVSVLDLHALAMDPHFPFPSPQSNSDSGISSANTNTTKTLARLQRWVHTEAARSACRYALLLVQETMFSGKRYLAREDNVAPRPWCLYIAVLTLWVYGQVTEGPVLGGESASGAEEYMIRMTRAIQHADSSNPIIRGANQISGLIRAVRDALMGCRWELLQEAHFVLRRLGGEAVLDTGGDRKTLI</sequence>
<dbReference type="SUPFAM" id="SSF57667">
    <property type="entry name" value="beta-beta-alpha zinc fingers"/>
    <property type="match status" value="1"/>
</dbReference>
<dbReference type="Proteomes" id="UP000042958">
    <property type="component" value="Unassembled WGS sequence"/>
</dbReference>
<evidence type="ECO:0000256" key="1">
    <source>
        <dbReference type="ARBA" id="ARBA00004123"/>
    </source>
</evidence>
<keyword evidence="10" id="KW-1185">Reference proteome</keyword>
<dbReference type="GO" id="GO:0008270">
    <property type="term" value="F:zinc ion binding"/>
    <property type="evidence" value="ECO:0007669"/>
    <property type="project" value="UniProtKB-KW"/>
</dbReference>
<dbReference type="InterPro" id="IPR036236">
    <property type="entry name" value="Znf_C2H2_sf"/>
</dbReference>
<dbReference type="PROSITE" id="PS00028">
    <property type="entry name" value="ZINC_FINGER_C2H2_1"/>
    <property type="match status" value="1"/>
</dbReference>
<feature type="domain" description="C2H2-type" evidence="8">
    <location>
        <begin position="12"/>
        <end position="33"/>
    </location>
</feature>
<evidence type="ECO:0000313" key="9">
    <source>
        <dbReference type="EMBL" id="CEJ57891.1"/>
    </source>
</evidence>
<evidence type="ECO:0000256" key="3">
    <source>
        <dbReference type="ARBA" id="ARBA00022737"/>
    </source>
</evidence>
<comment type="subcellular location">
    <subcellularLocation>
        <location evidence="1">Nucleus</location>
    </subcellularLocation>
</comment>
<dbReference type="SMART" id="SM00355">
    <property type="entry name" value="ZnF_C2H2"/>
    <property type="match status" value="2"/>
</dbReference>
<reference evidence="10" key="1">
    <citation type="journal article" date="2015" name="Genome Announc.">
        <title>Draft genome sequence of the fungus Penicillium brasilianum MG11.</title>
        <authorList>
            <person name="Horn F."/>
            <person name="Linde J."/>
            <person name="Mattern D.J."/>
            <person name="Walther G."/>
            <person name="Guthke R."/>
            <person name="Brakhage A.A."/>
            <person name="Valiante V."/>
        </authorList>
    </citation>
    <scope>NUCLEOTIDE SEQUENCE [LARGE SCALE GENOMIC DNA]</scope>
    <source>
        <strain evidence="10">MG11</strain>
    </source>
</reference>
<dbReference type="GO" id="GO:0000785">
    <property type="term" value="C:chromatin"/>
    <property type="evidence" value="ECO:0007669"/>
    <property type="project" value="TreeGrafter"/>
</dbReference>